<name>H8WXN5_CANO9</name>
<dbReference type="EMBL" id="HE681719">
    <property type="protein sequence ID" value="CCG21708.1"/>
    <property type="molecule type" value="Genomic_DNA"/>
</dbReference>
<feature type="region of interest" description="Disordered" evidence="1">
    <location>
        <begin position="1"/>
        <end position="23"/>
    </location>
</feature>
<gene>
    <name evidence="3" type="ORF">CORT_0A13250</name>
</gene>
<accession>H8WXN5</accession>
<keyword evidence="2" id="KW-0472">Membrane</keyword>
<keyword evidence="2" id="KW-0812">Transmembrane</keyword>
<feature type="transmembrane region" description="Helical" evidence="2">
    <location>
        <begin position="297"/>
        <end position="314"/>
    </location>
</feature>
<dbReference type="HOGENOM" id="CLU_045443_0_0_1"/>
<dbReference type="eggNOG" id="ENOG502QW50">
    <property type="taxonomic scope" value="Eukaryota"/>
</dbReference>
<evidence type="ECO:0000313" key="4">
    <source>
        <dbReference type="Proteomes" id="UP000005018"/>
    </source>
</evidence>
<keyword evidence="4" id="KW-1185">Reference proteome</keyword>
<dbReference type="AlphaFoldDB" id="H8WXN5"/>
<evidence type="ECO:0000256" key="2">
    <source>
        <dbReference type="SAM" id="Phobius"/>
    </source>
</evidence>
<keyword evidence="2" id="KW-1133">Transmembrane helix</keyword>
<dbReference type="GeneID" id="14536960"/>
<feature type="transmembrane region" description="Helical" evidence="2">
    <location>
        <begin position="83"/>
        <end position="103"/>
    </location>
</feature>
<dbReference type="Proteomes" id="UP000005018">
    <property type="component" value="Chromosome 1"/>
</dbReference>
<dbReference type="KEGG" id="cot:CORT_0A13250"/>
<feature type="transmembrane region" description="Helical" evidence="2">
    <location>
        <begin position="123"/>
        <end position="141"/>
    </location>
</feature>
<dbReference type="PANTHER" id="PTHR38421:SF1">
    <property type="entry name" value="TRANSMEMBRANE PROTEIN"/>
    <property type="match status" value="1"/>
</dbReference>
<dbReference type="PANTHER" id="PTHR38421">
    <property type="entry name" value="TRANSMEMBRANE PROTEIN USGS"/>
    <property type="match status" value="1"/>
</dbReference>
<feature type="compositionally biased region" description="Polar residues" evidence="1">
    <location>
        <begin position="1"/>
        <end position="18"/>
    </location>
</feature>
<proteinExistence type="predicted"/>
<dbReference type="OrthoDB" id="10041630at2759"/>
<feature type="transmembrane region" description="Helical" evidence="2">
    <location>
        <begin position="203"/>
        <end position="220"/>
    </location>
</feature>
<feature type="transmembrane region" description="Helical" evidence="2">
    <location>
        <begin position="41"/>
        <end position="62"/>
    </location>
</feature>
<evidence type="ECO:0000313" key="3">
    <source>
        <dbReference type="EMBL" id="CCG21708.1"/>
    </source>
</evidence>
<organism evidence="3 4">
    <name type="scientific">Candida orthopsilosis (strain 90-125)</name>
    <name type="common">Yeast</name>
    <dbReference type="NCBI Taxonomy" id="1136231"/>
    <lineage>
        <taxon>Eukaryota</taxon>
        <taxon>Fungi</taxon>
        <taxon>Dikarya</taxon>
        <taxon>Ascomycota</taxon>
        <taxon>Saccharomycotina</taxon>
        <taxon>Pichiomycetes</taxon>
        <taxon>Debaryomycetaceae</taxon>
        <taxon>Candida/Lodderomyces clade</taxon>
        <taxon>Candida</taxon>
    </lineage>
</organism>
<reference evidence="3 4" key="1">
    <citation type="journal article" date="2012" name="PLoS ONE">
        <title>Sequence and analysis of the genome of the pathogenic yeast Candida orthopsilosis.</title>
        <authorList>
            <person name="Riccombeni A."/>
            <person name="Vidanes G."/>
            <person name="Proux-Wera E."/>
            <person name="Wolfe K.H."/>
            <person name="Butler G."/>
        </authorList>
    </citation>
    <scope>NUCLEOTIDE SEQUENCE [LARGE SCALE GENOMIC DNA]</scope>
    <source>
        <strain evidence="3 4">Co 90-125</strain>
    </source>
</reference>
<feature type="transmembrane region" description="Helical" evidence="2">
    <location>
        <begin position="232"/>
        <end position="253"/>
    </location>
</feature>
<protein>
    <submittedName>
        <fullName evidence="3">Uncharacterized protein</fullName>
    </submittedName>
</protein>
<sequence length="369" mass="43519">MNNNSPRFPPRYNSTYRTTGPPPPTFSMASPIIFSNRSEHFSIWIVLRSVQLTLSTAYSSLFNRDFYTYNNVYLFVKYLKLSVLLFVLLKGPIFFTKLIIGVVNYIGLVRLNATRVMDSFEYFFKYYLNFNYFLLALYSFFDKDGEQLFMCQLRHQDDIHSTCYSENYSKLPSHRVEHEQDWFSTYKNLYNFSREFRLFIKRYTNVYVLNITMFISINFLPEKISSTVLGFIAFQTFLDKLGTVVSILLVTILQMMDVHYTIRVLTTFYGAWNLAEDFLIPYFDRVQFTPLERKQWLNTRIGVIFGIGLCYYIAILEIPLISAVLYSNAIFNMGFLITTFTTEMPDNLKDMATWSITESVWDGHTEFLE</sequence>
<evidence type="ECO:0000256" key="1">
    <source>
        <dbReference type="SAM" id="MobiDB-lite"/>
    </source>
</evidence>
<dbReference type="RefSeq" id="XP_003867146.1">
    <property type="nucleotide sequence ID" value="XM_003867098.1"/>
</dbReference>